<dbReference type="SUPFAM" id="SSF48403">
    <property type="entry name" value="Ankyrin repeat"/>
    <property type="match status" value="1"/>
</dbReference>
<dbReference type="PROSITE" id="PS50088">
    <property type="entry name" value="ANK_REPEAT"/>
    <property type="match status" value="2"/>
</dbReference>
<feature type="chain" id="PRO_5043048243" description="Accessory gland protein" evidence="5">
    <location>
        <begin position="21"/>
        <end position="389"/>
    </location>
</feature>
<dbReference type="AlphaFoldDB" id="A0AAN9Z9A1"/>
<feature type="compositionally biased region" description="Basic and acidic residues" evidence="4">
    <location>
        <begin position="74"/>
        <end position="89"/>
    </location>
</feature>
<dbReference type="PROSITE" id="PS50297">
    <property type="entry name" value="ANK_REP_REGION"/>
    <property type="match status" value="2"/>
</dbReference>
<evidence type="ECO:0008006" key="8">
    <source>
        <dbReference type="Google" id="ProtNLM"/>
    </source>
</evidence>
<evidence type="ECO:0000313" key="6">
    <source>
        <dbReference type="EMBL" id="KAK7868951.1"/>
    </source>
</evidence>
<reference evidence="6 7" key="1">
    <citation type="submission" date="2024-03" db="EMBL/GenBank/DDBJ databases">
        <title>The genome assembly and annotation of the cricket Gryllus longicercus Weissman &amp; Gray.</title>
        <authorList>
            <person name="Szrajer S."/>
            <person name="Gray D."/>
            <person name="Ylla G."/>
        </authorList>
    </citation>
    <scope>NUCLEOTIDE SEQUENCE [LARGE SCALE GENOMIC DNA]</scope>
    <source>
        <strain evidence="6">DAG 2021-001</strain>
        <tissue evidence="6">Whole body minus gut</tissue>
    </source>
</reference>
<sequence>MGTSVMCCLALLTLIVAVNARYSAVLPDNSNDQETPLADPATCRGCGSEIATGANAGATAVHQVVRPTTRPRLQKRDGRPLRHSLDGRSQRPSAEPAVPANPTEDGDATARHHVSLQERTNVMLKLMDVLRRMTEEIELETTAVPPSAAAPSSEPRGVPFSVFNSSITTSTSPPSPADRNRVTEELATEESEREKQRVELRIKAAKARMEKAREDPSLMGEYLCKASFNGDKDHVRHLLDNGTDVNYTNTYGYTPLILAFHSVPLTTVILPSNHGDSCNSDVAELLLERGADVNGVGVDGISALHAAAFFDTSGFCAALLLRRGADVDARDKDGVTPLHIAADRDAVLVARALLAAGARKNLSGWSGDWKGITPFVIAKSDHVRDLLRP</sequence>
<dbReference type="InterPro" id="IPR036770">
    <property type="entry name" value="Ankyrin_rpt-contain_sf"/>
</dbReference>
<gene>
    <name evidence="6" type="ORF">R5R35_002585</name>
</gene>
<dbReference type="InterPro" id="IPR002110">
    <property type="entry name" value="Ankyrin_rpt"/>
</dbReference>
<keyword evidence="2 3" id="KW-0040">ANK repeat</keyword>
<dbReference type="SMART" id="SM00248">
    <property type="entry name" value="ANK"/>
    <property type="match status" value="4"/>
</dbReference>
<evidence type="ECO:0000256" key="3">
    <source>
        <dbReference type="PROSITE-ProRule" id="PRU00023"/>
    </source>
</evidence>
<organism evidence="6 7">
    <name type="scientific">Gryllus longicercus</name>
    <dbReference type="NCBI Taxonomy" id="2509291"/>
    <lineage>
        <taxon>Eukaryota</taxon>
        <taxon>Metazoa</taxon>
        <taxon>Ecdysozoa</taxon>
        <taxon>Arthropoda</taxon>
        <taxon>Hexapoda</taxon>
        <taxon>Insecta</taxon>
        <taxon>Pterygota</taxon>
        <taxon>Neoptera</taxon>
        <taxon>Polyneoptera</taxon>
        <taxon>Orthoptera</taxon>
        <taxon>Ensifera</taxon>
        <taxon>Gryllidea</taxon>
        <taxon>Grylloidea</taxon>
        <taxon>Gryllidae</taxon>
        <taxon>Gryllinae</taxon>
        <taxon>Gryllus</taxon>
    </lineage>
</organism>
<evidence type="ECO:0000256" key="5">
    <source>
        <dbReference type="SAM" id="SignalP"/>
    </source>
</evidence>
<keyword evidence="5" id="KW-0732">Signal</keyword>
<feature type="signal peptide" evidence="5">
    <location>
        <begin position="1"/>
        <end position="20"/>
    </location>
</feature>
<feature type="repeat" description="ANK" evidence="3">
    <location>
        <begin position="299"/>
        <end position="332"/>
    </location>
</feature>
<feature type="region of interest" description="Disordered" evidence="4">
    <location>
        <begin position="141"/>
        <end position="194"/>
    </location>
</feature>
<feature type="compositionally biased region" description="Basic and acidic residues" evidence="4">
    <location>
        <begin position="178"/>
        <end position="194"/>
    </location>
</feature>
<keyword evidence="7" id="KW-1185">Reference proteome</keyword>
<dbReference type="PANTHER" id="PTHR24171">
    <property type="entry name" value="ANKYRIN REPEAT DOMAIN-CONTAINING PROTEIN 39-RELATED"/>
    <property type="match status" value="1"/>
</dbReference>
<dbReference type="PANTHER" id="PTHR24171:SF8">
    <property type="entry name" value="BRCA1-ASSOCIATED RING DOMAIN PROTEIN 1"/>
    <property type="match status" value="1"/>
</dbReference>
<evidence type="ECO:0000256" key="1">
    <source>
        <dbReference type="ARBA" id="ARBA00022737"/>
    </source>
</evidence>
<evidence type="ECO:0000256" key="2">
    <source>
        <dbReference type="ARBA" id="ARBA00023043"/>
    </source>
</evidence>
<accession>A0AAN9Z9A1</accession>
<evidence type="ECO:0000313" key="7">
    <source>
        <dbReference type="Proteomes" id="UP001378592"/>
    </source>
</evidence>
<comment type="caution">
    <text evidence="6">The sequence shown here is derived from an EMBL/GenBank/DDBJ whole genome shotgun (WGS) entry which is preliminary data.</text>
</comment>
<dbReference type="Pfam" id="PF12796">
    <property type="entry name" value="Ank_2"/>
    <property type="match status" value="1"/>
</dbReference>
<keyword evidence="1" id="KW-0677">Repeat</keyword>
<proteinExistence type="predicted"/>
<dbReference type="Gene3D" id="1.25.40.20">
    <property type="entry name" value="Ankyrin repeat-containing domain"/>
    <property type="match status" value="2"/>
</dbReference>
<dbReference type="GO" id="GO:0004842">
    <property type="term" value="F:ubiquitin-protein transferase activity"/>
    <property type="evidence" value="ECO:0007669"/>
    <property type="project" value="TreeGrafter"/>
</dbReference>
<name>A0AAN9Z9A1_9ORTH</name>
<dbReference type="Proteomes" id="UP001378592">
    <property type="component" value="Unassembled WGS sequence"/>
</dbReference>
<feature type="repeat" description="ANK" evidence="3">
    <location>
        <begin position="333"/>
        <end position="365"/>
    </location>
</feature>
<evidence type="ECO:0000256" key="4">
    <source>
        <dbReference type="SAM" id="MobiDB-lite"/>
    </source>
</evidence>
<protein>
    <recommendedName>
        <fullName evidence="8">Accessory gland protein</fullName>
    </recommendedName>
</protein>
<dbReference type="GO" id="GO:0070531">
    <property type="term" value="C:BRCA1-A complex"/>
    <property type="evidence" value="ECO:0007669"/>
    <property type="project" value="TreeGrafter"/>
</dbReference>
<dbReference type="GO" id="GO:0085020">
    <property type="term" value="P:protein K6-linked ubiquitination"/>
    <property type="evidence" value="ECO:0007669"/>
    <property type="project" value="TreeGrafter"/>
</dbReference>
<dbReference type="GO" id="GO:0031436">
    <property type="term" value="C:BRCA1-BARD1 complex"/>
    <property type="evidence" value="ECO:0007669"/>
    <property type="project" value="TreeGrafter"/>
</dbReference>
<dbReference type="EMBL" id="JAZDUA010000084">
    <property type="protein sequence ID" value="KAK7868951.1"/>
    <property type="molecule type" value="Genomic_DNA"/>
</dbReference>
<feature type="region of interest" description="Disordered" evidence="4">
    <location>
        <begin position="58"/>
        <end position="108"/>
    </location>
</feature>